<dbReference type="RefSeq" id="WP_345120127.1">
    <property type="nucleotide sequence ID" value="NZ_BAABDI010000001.1"/>
</dbReference>
<proteinExistence type="predicted"/>
<evidence type="ECO:0000313" key="2">
    <source>
        <dbReference type="EMBL" id="GAA3958880.1"/>
    </source>
</evidence>
<keyword evidence="3" id="KW-1185">Reference proteome</keyword>
<comment type="caution">
    <text evidence="2">The sequence shown here is derived from an EMBL/GenBank/DDBJ whole genome shotgun (WGS) entry which is preliminary data.</text>
</comment>
<evidence type="ECO:0000256" key="1">
    <source>
        <dbReference type="SAM" id="MobiDB-lite"/>
    </source>
</evidence>
<feature type="region of interest" description="Disordered" evidence="1">
    <location>
        <begin position="254"/>
        <end position="286"/>
    </location>
</feature>
<gene>
    <name evidence="2" type="ORF">GCM10022407_02600</name>
</gene>
<evidence type="ECO:0000313" key="3">
    <source>
        <dbReference type="Proteomes" id="UP001501556"/>
    </source>
</evidence>
<dbReference type="Proteomes" id="UP001501556">
    <property type="component" value="Unassembled WGS sequence"/>
</dbReference>
<organism evidence="2 3">
    <name type="scientific">Hymenobacter antarcticus</name>
    <dbReference type="NCBI Taxonomy" id="486270"/>
    <lineage>
        <taxon>Bacteria</taxon>
        <taxon>Pseudomonadati</taxon>
        <taxon>Bacteroidota</taxon>
        <taxon>Cytophagia</taxon>
        <taxon>Cytophagales</taxon>
        <taxon>Hymenobacteraceae</taxon>
        <taxon>Hymenobacter</taxon>
    </lineage>
</organism>
<feature type="compositionally biased region" description="Acidic residues" evidence="1">
    <location>
        <begin position="257"/>
        <end position="268"/>
    </location>
</feature>
<reference evidence="3" key="1">
    <citation type="journal article" date="2019" name="Int. J. Syst. Evol. Microbiol.">
        <title>The Global Catalogue of Microorganisms (GCM) 10K type strain sequencing project: providing services to taxonomists for standard genome sequencing and annotation.</title>
        <authorList>
            <consortium name="The Broad Institute Genomics Platform"/>
            <consortium name="The Broad Institute Genome Sequencing Center for Infectious Disease"/>
            <person name="Wu L."/>
            <person name="Ma J."/>
        </authorList>
    </citation>
    <scope>NUCLEOTIDE SEQUENCE [LARGE SCALE GENOMIC DNA]</scope>
    <source>
        <strain evidence="3">JCM 17217</strain>
    </source>
</reference>
<accession>A0ABP7P365</accession>
<name>A0ABP7P365_9BACT</name>
<feature type="compositionally biased region" description="Acidic residues" evidence="1">
    <location>
        <begin position="332"/>
        <end position="342"/>
    </location>
</feature>
<sequence>MSDLAPVSRSAQRHLDLIRYHEETLALYQDNSAVAEWLSQFQGDDGPLFLNRYADERASALVDGNTFWHLNQREEANLVEEATERLWEIQQRKLFELHCRWRAEEVTLPADQVELSGDFEAWGARIEKCPLVPPITAAEVEGYLAYLLSEACTDAESDFDRPRDWQDYERYRRYLLLQAEGQDPAQVSRDAVHQKPQGLGGLAAMLDDFFLNYPSWYAHCDALAGPPNLVLYLPDHRGSKEAYYIYLGQTGKLPDPYAEEENDDDDEPAAGLPPAPPAAAEGAAPPPRALDYQQFEALTDTLMRQFESAELLRFHEAVMHEPAIDPVRPPGFEEEEGEEDEENIQKQLDEQGREAGRVLCEIPERLPIAAHPDWRVALHHTWLGWRKQRLAAALREAYAAYAAREQAGSPHPSPYQHDPKMRKLLGKNRKLFREYILKGRGLAGEPLDFNF</sequence>
<feature type="region of interest" description="Disordered" evidence="1">
    <location>
        <begin position="324"/>
        <end position="343"/>
    </location>
</feature>
<protein>
    <submittedName>
        <fullName evidence="2">Uncharacterized protein</fullName>
    </submittedName>
</protein>
<dbReference type="EMBL" id="BAABDI010000001">
    <property type="protein sequence ID" value="GAA3958880.1"/>
    <property type="molecule type" value="Genomic_DNA"/>
</dbReference>